<comment type="caution">
    <text evidence="1">The sequence shown here is derived from an EMBL/GenBank/DDBJ whole genome shotgun (WGS) entry which is preliminary data.</text>
</comment>
<gene>
    <name evidence="1" type="ORF">HNQ64_004868</name>
</gene>
<evidence type="ECO:0000313" key="2">
    <source>
        <dbReference type="Proteomes" id="UP000534294"/>
    </source>
</evidence>
<sequence>MFRELAALNPWKINGLSVAFLSQATLYSVSINNSKPFSSVSNNSVFCLE</sequence>
<accession>A0A7W8DSP8</accession>
<dbReference type="EMBL" id="JACHIF010000015">
    <property type="protein sequence ID" value="MBB5040580.1"/>
    <property type="molecule type" value="Genomic_DNA"/>
</dbReference>
<reference evidence="1 2" key="1">
    <citation type="submission" date="2020-08" db="EMBL/GenBank/DDBJ databases">
        <title>Genomic Encyclopedia of Type Strains, Phase IV (KMG-IV): sequencing the most valuable type-strain genomes for metagenomic binning, comparative biology and taxonomic classification.</title>
        <authorList>
            <person name="Goeker M."/>
        </authorList>
    </citation>
    <scope>NUCLEOTIDE SEQUENCE [LARGE SCALE GENOMIC DNA]</scope>
    <source>
        <strain evidence="1 2">DSM 12251</strain>
    </source>
</reference>
<organism evidence="1 2">
    <name type="scientific">Prosthecobacter dejongeii</name>
    <dbReference type="NCBI Taxonomy" id="48465"/>
    <lineage>
        <taxon>Bacteria</taxon>
        <taxon>Pseudomonadati</taxon>
        <taxon>Verrucomicrobiota</taxon>
        <taxon>Verrucomicrobiia</taxon>
        <taxon>Verrucomicrobiales</taxon>
        <taxon>Verrucomicrobiaceae</taxon>
        <taxon>Prosthecobacter</taxon>
    </lineage>
</organism>
<dbReference type="Proteomes" id="UP000534294">
    <property type="component" value="Unassembled WGS sequence"/>
</dbReference>
<evidence type="ECO:0000313" key="1">
    <source>
        <dbReference type="EMBL" id="MBB5040580.1"/>
    </source>
</evidence>
<name>A0A7W8DSP8_9BACT</name>
<proteinExistence type="predicted"/>
<keyword evidence="2" id="KW-1185">Reference proteome</keyword>
<protein>
    <submittedName>
        <fullName evidence="1">Uncharacterized protein</fullName>
    </submittedName>
</protein>
<dbReference type="AlphaFoldDB" id="A0A7W8DSP8"/>